<dbReference type="EMBL" id="BPLR01010725">
    <property type="protein sequence ID" value="GIY41570.1"/>
    <property type="molecule type" value="Genomic_DNA"/>
</dbReference>
<organism evidence="1 2">
    <name type="scientific">Caerostris extrusa</name>
    <name type="common">Bark spider</name>
    <name type="synonym">Caerostris bankana</name>
    <dbReference type="NCBI Taxonomy" id="172846"/>
    <lineage>
        <taxon>Eukaryota</taxon>
        <taxon>Metazoa</taxon>
        <taxon>Ecdysozoa</taxon>
        <taxon>Arthropoda</taxon>
        <taxon>Chelicerata</taxon>
        <taxon>Arachnida</taxon>
        <taxon>Araneae</taxon>
        <taxon>Araneomorphae</taxon>
        <taxon>Entelegynae</taxon>
        <taxon>Araneoidea</taxon>
        <taxon>Araneidae</taxon>
        <taxon>Caerostris</taxon>
    </lineage>
</organism>
<keyword evidence="2" id="KW-1185">Reference proteome</keyword>
<name>A0AAV4T9Y5_CAEEX</name>
<accession>A0AAV4T9Y5</accession>
<reference evidence="1 2" key="1">
    <citation type="submission" date="2021-06" db="EMBL/GenBank/DDBJ databases">
        <title>Caerostris extrusa draft genome.</title>
        <authorList>
            <person name="Kono N."/>
            <person name="Arakawa K."/>
        </authorList>
    </citation>
    <scope>NUCLEOTIDE SEQUENCE [LARGE SCALE GENOMIC DNA]</scope>
</reference>
<comment type="caution">
    <text evidence="1">The sequence shown here is derived from an EMBL/GenBank/DDBJ whole genome shotgun (WGS) entry which is preliminary data.</text>
</comment>
<evidence type="ECO:0000313" key="2">
    <source>
        <dbReference type="Proteomes" id="UP001054945"/>
    </source>
</evidence>
<dbReference type="AlphaFoldDB" id="A0AAV4T9Y5"/>
<evidence type="ECO:0000313" key="1">
    <source>
        <dbReference type="EMBL" id="GIY41570.1"/>
    </source>
</evidence>
<protein>
    <submittedName>
        <fullName evidence="1">Uncharacterized protein</fullName>
    </submittedName>
</protein>
<gene>
    <name evidence="1" type="ORF">CEXT_649811</name>
</gene>
<dbReference type="Proteomes" id="UP001054945">
    <property type="component" value="Unassembled WGS sequence"/>
</dbReference>
<sequence length="77" mass="8645">MVKVCRCGDDSCCHCRDDRQHCRRRSQRVAKAISMGMGPSFVCTKLHMLLTLELGSPILAHPNGFLKNTSVLQEPIF</sequence>
<proteinExistence type="predicted"/>